<dbReference type="PRINTS" id="PR00081">
    <property type="entry name" value="GDHRDH"/>
</dbReference>
<dbReference type="PANTHER" id="PTHR42760:SF133">
    <property type="entry name" value="3-OXOACYL-[ACYL-CARRIER-PROTEIN] REDUCTASE"/>
    <property type="match status" value="1"/>
</dbReference>
<dbReference type="InterPro" id="IPR020904">
    <property type="entry name" value="Sc_DH/Rdtase_CS"/>
</dbReference>
<sequence length="250" mass="26715">MSTSLRVASPRRYALITGASRGIGAAIALRYAQEGIQCILAGRNYQSLEKVRVSLNHSAIDGQMKHRSLVGDVRDESFWGEIKKEKHINILVNAAGITHFSPLVVTSSVLLREVLEINLLGTILGCKFVGKNMIALRGGCIINIASLLGVRGGKGSTAYAASKAGVIGLTRSLATEMGEKNVRVNVILPGYIDTEMTEAMTPDAHHLALENIPLKRFGKAFEVADAALFLANNNYANNCVLNLDGGLSAV</sequence>
<dbReference type="GO" id="GO:0048038">
    <property type="term" value="F:quinone binding"/>
    <property type="evidence" value="ECO:0007669"/>
    <property type="project" value="TreeGrafter"/>
</dbReference>
<dbReference type="EMBL" id="UIGY01000126">
    <property type="protein sequence ID" value="SUZ11447.1"/>
    <property type="molecule type" value="Genomic_DNA"/>
</dbReference>
<dbReference type="PROSITE" id="PS00061">
    <property type="entry name" value="ADH_SHORT"/>
    <property type="match status" value="1"/>
</dbReference>
<dbReference type="GO" id="GO:0016616">
    <property type="term" value="F:oxidoreductase activity, acting on the CH-OH group of donors, NAD or NADP as acceptor"/>
    <property type="evidence" value="ECO:0007669"/>
    <property type="project" value="TreeGrafter"/>
</dbReference>
<organism evidence="5">
    <name type="scientific">Blumeria graminis f. sp. tritici 96224</name>
    <dbReference type="NCBI Taxonomy" id="1268274"/>
    <lineage>
        <taxon>Eukaryota</taxon>
        <taxon>Fungi</taxon>
        <taxon>Dikarya</taxon>
        <taxon>Ascomycota</taxon>
        <taxon>Pezizomycotina</taxon>
        <taxon>Leotiomycetes</taxon>
        <taxon>Erysiphales</taxon>
        <taxon>Erysiphaceae</taxon>
        <taxon>Blumeria</taxon>
    </lineage>
</organism>
<evidence type="ECO:0000256" key="2">
    <source>
        <dbReference type="ARBA" id="ARBA00022857"/>
    </source>
</evidence>
<dbReference type="AlphaFoldDB" id="A0A381LCS9"/>
<evidence type="ECO:0000313" key="5">
    <source>
        <dbReference type="EMBL" id="SUZ11447.1"/>
    </source>
</evidence>
<comment type="similarity">
    <text evidence="1 4">Belongs to the short-chain dehydrogenases/reductases (SDR) family.</text>
</comment>
<dbReference type="PRINTS" id="PR00080">
    <property type="entry name" value="SDRFAMILY"/>
</dbReference>
<accession>A0A381LCS9</accession>
<dbReference type="PANTHER" id="PTHR42760">
    <property type="entry name" value="SHORT-CHAIN DEHYDROGENASES/REDUCTASES FAMILY MEMBER"/>
    <property type="match status" value="1"/>
</dbReference>
<dbReference type="Pfam" id="PF00106">
    <property type="entry name" value="adh_short"/>
    <property type="match status" value="1"/>
</dbReference>
<dbReference type="Gene3D" id="3.40.50.720">
    <property type="entry name" value="NAD(P)-binding Rossmann-like Domain"/>
    <property type="match status" value="1"/>
</dbReference>
<name>A0A381LCS9_BLUGR</name>
<dbReference type="InterPro" id="IPR002347">
    <property type="entry name" value="SDR_fam"/>
</dbReference>
<dbReference type="InterPro" id="IPR036291">
    <property type="entry name" value="NAD(P)-bd_dom_sf"/>
</dbReference>
<reference evidence="5" key="1">
    <citation type="submission" date="2018-07" db="EMBL/GenBank/DDBJ databases">
        <authorList>
            <person name="Quirk P.G."/>
            <person name="Krulwich T.A."/>
        </authorList>
    </citation>
    <scope>NUCLEOTIDE SEQUENCE</scope>
    <source>
        <strain evidence="5">96224</strain>
    </source>
</reference>
<evidence type="ECO:0000256" key="3">
    <source>
        <dbReference type="ARBA" id="ARBA00023002"/>
    </source>
</evidence>
<dbReference type="OrthoDB" id="1669814at2759"/>
<evidence type="ECO:0000256" key="4">
    <source>
        <dbReference type="RuleBase" id="RU000363"/>
    </source>
</evidence>
<dbReference type="FunFam" id="3.40.50.720:FF:000173">
    <property type="entry name" value="3-oxoacyl-[acyl-carrier protein] reductase"/>
    <property type="match status" value="1"/>
</dbReference>
<keyword evidence="3" id="KW-0560">Oxidoreductase</keyword>
<proteinExistence type="inferred from homology"/>
<dbReference type="SUPFAM" id="SSF51735">
    <property type="entry name" value="NAD(P)-binding Rossmann-fold domains"/>
    <property type="match status" value="1"/>
</dbReference>
<keyword evidence="2" id="KW-0521">NADP</keyword>
<dbReference type="GO" id="GO:0006633">
    <property type="term" value="P:fatty acid biosynthetic process"/>
    <property type="evidence" value="ECO:0007669"/>
    <property type="project" value="TreeGrafter"/>
</dbReference>
<dbReference type="CDD" id="cd05233">
    <property type="entry name" value="SDR_c"/>
    <property type="match status" value="1"/>
</dbReference>
<gene>
    <name evidence="5" type="ORF">BGT96224V2_LOCUS4619</name>
</gene>
<evidence type="ECO:0000256" key="1">
    <source>
        <dbReference type="ARBA" id="ARBA00006484"/>
    </source>
</evidence>
<protein>
    <submittedName>
        <fullName evidence="5">Bgt-4884</fullName>
    </submittedName>
</protein>